<protein>
    <submittedName>
        <fullName evidence="1">Uncharacterized protein</fullName>
    </submittedName>
</protein>
<evidence type="ECO:0000313" key="1">
    <source>
        <dbReference type="EMBL" id="PPR85876.1"/>
    </source>
</evidence>
<reference evidence="1 2" key="1">
    <citation type="submission" date="2015-01" db="EMBL/GenBank/DDBJ databases">
        <title>Genome of allotetraploid Gossypium barbadense reveals genomic plasticity and fiber elongation in cotton evolution.</title>
        <authorList>
            <person name="Chen X."/>
            <person name="Liu X."/>
            <person name="Zhao B."/>
            <person name="Zheng H."/>
            <person name="Hu Y."/>
            <person name="Lu G."/>
            <person name="Yang C."/>
            <person name="Chen J."/>
            <person name="Shan C."/>
            <person name="Zhang L."/>
            <person name="Zhou Y."/>
            <person name="Wang L."/>
            <person name="Guo W."/>
            <person name="Bai Y."/>
            <person name="Ruan J."/>
            <person name="Shangguan X."/>
            <person name="Mao Y."/>
            <person name="Jiang J."/>
            <person name="Zhu Y."/>
            <person name="Lei J."/>
            <person name="Kang H."/>
            <person name="Chen S."/>
            <person name="He X."/>
            <person name="Wang R."/>
            <person name="Wang Y."/>
            <person name="Chen J."/>
            <person name="Wang L."/>
            <person name="Yu S."/>
            <person name="Wang B."/>
            <person name="Wei J."/>
            <person name="Song S."/>
            <person name="Lu X."/>
            <person name="Gao Z."/>
            <person name="Gu W."/>
            <person name="Deng X."/>
            <person name="Ma D."/>
            <person name="Wang S."/>
            <person name="Liang W."/>
            <person name="Fang L."/>
            <person name="Cai C."/>
            <person name="Zhu X."/>
            <person name="Zhou B."/>
            <person name="Zhang Y."/>
            <person name="Chen Z."/>
            <person name="Xu S."/>
            <person name="Zhu R."/>
            <person name="Wang S."/>
            <person name="Zhang T."/>
            <person name="Zhao G."/>
        </authorList>
    </citation>
    <scope>NUCLEOTIDE SEQUENCE [LARGE SCALE GENOMIC DNA]</scope>
    <source>
        <strain evidence="2">cv. Xinhai21</strain>
        <tissue evidence="1">Leaf</tissue>
    </source>
</reference>
<proteinExistence type="predicted"/>
<organism evidence="1 2">
    <name type="scientific">Gossypium barbadense</name>
    <name type="common">Sea Island cotton</name>
    <name type="synonym">Hibiscus barbadensis</name>
    <dbReference type="NCBI Taxonomy" id="3634"/>
    <lineage>
        <taxon>Eukaryota</taxon>
        <taxon>Viridiplantae</taxon>
        <taxon>Streptophyta</taxon>
        <taxon>Embryophyta</taxon>
        <taxon>Tracheophyta</taxon>
        <taxon>Spermatophyta</taxon>
        <taxon>Magnoliopsida</taxon>
        <taxon>eudicotyledons</taxon>
        <taxon>Gunneridae</taxon>
        <taxon>Pentapetalae</taxon>
        <taxon>rosids</taxon>
        <taxon>malvids</taxon>
        <taxon>Malvales</taxon>
        <taxon>Malvaceae</taxon>
        <taxon>Malvoideae</taxon>
        <taxon>Gossypium</taxon>
    </lineage>
</organism>
<sequence>MEALYKLDLQGKADENWRDYHKEHIDIWDHRMKFLPICKPFSYVTCAYLEYMPWFRVADKPCLLLVKAKSRELRQKMPRRHHIMHHRSTLHLNLSQVHILGYLRPQHISPDADVDVDANADINVDACTDIDGETNVVINASIDAHINVDVSGFYDIV</sequence>
<dbReference type="AlphaFoldDB" id="A0A2P5W426"/>
<dbReference type="OrthoDB" id="1000528at2759"/>
<name>A0A2P5W426_GOSBA</name>
<dbReference type="Proteomes" id="UP000239757">
    <property type="component" value="Unassembled WGS sequence"/>
</dbReference>
<dbReference type="EMBL" id="KZ669223">
    <property type="protein sequence ID" value="PPR85876.1"/>
    <property type="molecule type" value="Genomic_DNA"/>
</dbReference>
<evidence type="ECO:0000313" key="2">
    <source>
        <dbReference type="Proteomes" id="UP000239757"/>
    </source>
</evidence>
<gene>
    <name evidence="1" type="ORF">GOBAR_AA34822</name>
</gene>
<accession>A0A2P5W426</accession>